<dbReference type="EMBL" id="JAVRJZ010000019">
    <property type="protein sequence ID" value="KAK2707159.1"/>
    <property type="molecule type" value="Genomic_DNA"/>
</dbReference>
<dbReference type="GO" id="GO:0000977">
    <property type="term" value="F:RNA polymerase II transcription regulatory region sequence-specific DNA binding"/>
    <property type="evidence" value="ECO:0007669"/>
    <property type="project" value="TreeGrafter"/>
</dbReference>
<dbReference type="GO" id="GO:0046983">
    <property type="term" value="F:protein dimerization activity"/>
    <property type="evidence" value="ECO:0007669"/>
    <property type="project" value="InterPro"/>
</dbReference>
<dbReference type="PANTHER" id="PTHR23043">
    <property type="entry name" value="HYPOXIA-INDUCIBLE FACTOR 1 ALPHA"/>
    <property type="match status" value="1"/>
</dbReference>
<dbReference type="PANTHER" id="PTHR23043:SF17">
    <property type="entry name" value="PROTEIN SIMILAR"/>
    <property type="match status" value="1"/>
</dbReference>
<keyword evidence="1" id="KW-0805">Transcription regulation</keyword>
<dbReference type="Gene3D" id="4.10.280.10">
    <property type="entry name" value="Helix-loop-helix DNA-binding domain"/>
    <property type="match status" value="1"/>
</dbReference>
<dbReference type="CDD" id="cd11433">
    <property type="entry name" value="bHLH-PAS_HIF"/>
    <property type="match status" value="1"/>
</dbReference>
<keyword evidence="7" id="KW-1185">Reference proteome</keyword>
<feature type="compositionally biased region" description="Basic and acidic residues" evidence="4">
    <location>
        <begin position="1"/>
        <end position="25"/>
    </location>
</feature>
<dbReference type="FunFam" id="4.10.280.10:FF:000076">
    <property type="entry name" value="hypoxia-inducible factor 3-alpha isoform X1"/>
    <property type="match status" value="1"/>
</dbReference>
<dbReference type="SUPFAM" id="SSF47459">
    <property type="entry name" value="HLH, helix-loop-helix DNA-binding domain"/>
    <property type="match status" value="1"/>
</dbReference>
<dbReference type="InterPro" id="IPR036638">
    <property type="entry name" value="HLH_DNA-bd_sf"/>
</dbReference>
<reference evidence="6" key="1">
    <citation type="submission" date="2023-07" db="EMBL/GenBank/DDBJ databases">
        <title>Chromosome-level genome assembly of Artemia franciscana.</title>
        <authorList>
            <person name="Jo E."/>
        </authorList>
    </citation>
    <scope>NUCLEOTIDE SEQUENCE</scope>
    <source>
        <tissue evidence="6">Whole body</tissue>
    </source>
</reference>
<keyword evidence="2" id="KW-0804">Transcription</keyword>
<proteinExistence type="predicted"/>
<dbReference type="GO" id="GO:0071456">
    <property type="term" value="P:cellular response to hypoxia"/>
    <property type="evidence" value="ECO:0007669"/>
    <property type="project" value="TreeGrafter"/>
</dbReference>
<dbReference type="AlphaFoldDB" id="A0AA88KYU5"/>
<dbReference type="Pfam" id="PF23171">
    <property type="entry name" value="bHLH_HIF1A"/>
    <property type="match status" value="1"/>
</dbReference>
<gene>
    <name evidence="6" type="ORF">QYM36_014992</name>
</gene>
<dbReference type="GO" id="GO:0010557">
    <property type="term" value="P:positive regulation of macromolecule biosynthetic process"/>
    <property type="evidence" value="ECO:0007669"/>
    <property type="project" value="UniProtKB-ARBA"/>
</dbReference>
<evidence type="ECO:0000256" key="4">
    <source>
        <dbReference type="SAM" id="MobiDB-lite"/>
    </source>
</evidence>
<feature type="region of interest" description="Disordered" evidence="4">
    <location>
        <begin position="1"/>
        <end position="47"/>
    </location>
</feature>
<organism evidence="6 7">
    <name type="scientific">Artemia franciscana</name>
    <name type="common">Brine shrimp</name>
    <name type="synonym">Artemia sanfranciscana</name>
    <dbReference type="NCBI Taxonomy" id="6661"/>
    <lineage>
        <taxon>Eukaryota</taxon>
        <taxon>Metazoa</taxon>
        <taxon>Ecdysozoa</taxon>
        <taxon>Arthropoda</taxon>
        <taxon>Crustacea</taxon>
        <taxon>Branchiopoda</taxon>
        <taxon>Anostraca</taxon>
        <taxon>Artemiidae</taxon>
        <taxon>Artemia</taxon>
    </lineage>
</organism>
<evidence type="ECO:0000256" key="1">
    <source>
        <dbReference type="ARBA" id="ARBA00023015"/>
    </source>
</evidence>
<dbReference type="GO" id="GO:0000981">
    <property type="term" value="F:DNA-binding transcription factor activity, RNA polymerase II-specific"/>
    <property type="evidence" value="ECO:0007669"/>
    <property type="project" value="TreeGrafter"/>
</dbReference>
<evidence type="ECO:0000313" key="6">
    <source>
        <dbReference type="EMBL" id="KAK2707159.1"/>
    </source>
</evidence>
<dbReference type="InterPro" id="IPR011598">
    <property type="entry name" value="bHLH_dom"/>
</dbReference>
<feature type="compositionally biased region" description="Basic and acidic residues" evidence="4">
    <location>
        <begin position="34"/>
        <end position="47"/>
    </location>
</feature>
<sequence>MGRKSKLLDKEQDLDNIEKPVEKKPKEKRRNSEKRKEKSRDAARCRRSKESEIFTDLANTLPVPSNVINHMDKASVMRLAIAYLKIRHILGTGKMPNLFYSSKVKAVDGLFRICNILPSLE</sequence>
<protein>
    <recommendedName>
        <fullName evidence="5">BHLH domain-containing protein</fullName>
    </recommendedName>
</protein>
<comment type="caution">
    <text evidence="6">The sequence shown here is derived from an EMBL/GenBank/DDBJ whole genome shotgun (WGS) entry which is preliminary data.</text>
</comment>
<evidence type="ECO:0000256" key="2">
    <source>
        <dbReference type="ARBA" id="ARBA00023163"/>
    </source>
</evidence>
<feature type="domain" description="BHLH" evidence="5">
    <location>
        <begin position="34"/>
        <end position="87"/>
    </location>
</feature>
<name>A0AA88KYU5_ARTSF</name>
<evidence type="ECO:0000259" key="5">
    <source>
        <dbReference type="PROSITE" id="PS50888"/>
    </source>
</evidence>
<dbReference type="SMART" id="SM00353">
    <property type="entry name" value="HLH"/>
    <property type="match status" value="1"/>
</dbReference>
<keyword evidence="3" id="KW-0539">Nucleus</keyword>
<evidence type="ECO:0000256" key="3">
    <source>
        <dbReference type="ARBA" id="ARBA00023242"/>
    </source>
</evidence>
<accession>A0AA88KYU5</accession>
<evidence type="ECO:0000313" key="7">
    <source>
        <dbReference type="Proteomes" id="UP001187531"/>
    </source>
</evidence>
<dbReference type="Proteomes" id="UP001187531">
    <property type="component" value="Unassembled WGS sequence"/>
</dbReference>
<dbReference type="PROSITE" id="PS50888">
    <property type="entry name" value="BHLH"/>
    <property type="match status" value="1"/>
</dbReference>